<feature type="transmembrane region" description="Helical" evidence="1">
    <location>
        <begin position="97"/>
        <end position="117"/>
    </location>
</feature>
<reference evidence="3 4" key="1">
    <citation type="submission" date="2022-11" db="EMBL/GenBank/DDBJ databases">
        <title>Spartinivicinus poritis sp. nov., isolated from scleractinian coral Porites lutea.</title>
        <authorList>
            <person name="Zhang G."/>
            <person name="Cai L."/>
            <person name="Wei Q."/>
        </authorList>
    </citation>
    <scope>NUCLEOTIDE SEQUENCE [LARGE SCALE GENOMIC DNA]</scope>
    <source>
        <strain evidence="3 4">A2-2</strain>
    </source>
</reference>
<protein>
    <submittedName>
        <fullName evidence="3">Sigma-E factor negative regulatory protein</fullName>
    </submittedName>
</protein>
<dbReference type="Gene3D" id="1.10.10.880">
    <property type="entry name" value="Anti sigma-E protein RseA, N-terminal domain"/>
    <property type="match status" value="1"/>
</dbReference>
<evidence type="ECO:0000259" key="2">
    <source>
        <dbReference type="Pfam" id="PF03872"/>
    </source>
</evidence>
<keyword evidence="4" id="KW-1185">Reference proteome</keyword>
<dbReference type="Proteomes" id="UP001528823">
    <property type="component" value="Unassembled WGS sequence"/>
</dbReference>
<feature type="domain" description="Anti sigma-E protein RseA N-terminal" evidence="2">
    <location>
        <begin position="9"/>
        <end position="83"/>
    </location>
</feature>
<gene>
    <name evidence="3" type="ORF">ORQ98_00555</name>
</gene>
<dbReference type="InterPro" id="IPR036147">
    <property type="entry name" value="Anti-sigma_E_RseA_N_sf"/>
</dbReference>
<evidence type="ECO:0000313" key="4">
    <source>
        <dbReference type="Proteomes" id="UP001528823"/>
    </source>
</evidence>
<dbReference type="EMBL" id="JAPMOU010000001">
    <property type="protein sequence ID" value="MDE1460444.1"/>
    <property type="molecule type" value="Genomic_DNA"/>
</dbReference>
<dbReference type="CDD" id="cd16328">
    <property type="entry name" value="RseA_N"/>
    <property type="match status" value="1"/>
</dbReference>
<accession>A0ABT5U259</accession>
<evidence type="ECO:0000313" key="3">
    <source>
        <dbReference type="EMBL" id="MDE1460444.1"/>
    </source>
</evidence>
<dbReference type="Pfam" id="PF03872">
    <property type="entry name" value="RseA_N"/>
    <property type="match status" value="1"/>
</dbReference>
<name>A0ABT5U259_9GAMM</name>
<keyword evidence="1" id="KW-0472">Membrane</keyword>
<dbReference type="RefSeq" id="WP_274686817.1">
    <property type="nucleotide sequence ID" value="NZ_JAPMOU010000001.1"/>
</dbReference>
<dbReference type="InterPro" id="IPR052383">
    <property type="entry name" value="Anti-sigma-E_RseA-like"/>
</dbReference>
<dbReference type="PANTHER" id="PTHR38104">
    <property type="match status" value="1"/>
</dbReference>
<dbReference type="InterPro" id="IPR005572">
    <property type="entry name" value="Anti-sigma_E_RseA_N"/>
</dbReference>
<comment type="caution">
    <text evidence="3">The sequence shown here is derived from an EMBL/GenBank/DDBJ whole genome shotgun (WGS) entry which is preliminary data.</text>
</comment>
<proteinExistence type="predicted"/>
<dbReference type="PANTHER" id="PTHR38104:SF1">
    <property type="entry name" value="ANTI-SIGMA-E FACTOR RSEA"/>
    <property type="match status" value="1"/>
</dbReference>
<sequence>MNQDERLCESLSAFIDGEASELEIHRLLKQSQENDAVRQTSFRYHLIGEAMRHETHQFSSIDISSAVSASIKEEPALQVSSVNGAEKTVVGRWLQPLASVAVAASVAFAVVVGVQVFQAEQLEQPGQPLAVTDQERAAETNAKYTAPAFNSGPQLASSPQVATPVSAVRQSSVNSPRLFPQQTIDQATQTRIQSYLIQHAEHSTLTNGQGILPFARVDKFETQ</sequence>
<dbReference type="SUPFAM" id="SSF89069">
    <property type="entry name" value="N-terminal, cytoplasmic domain of anti-sigmaE factor RseA"/>
    <property type="match status" value="1"/>
</dbReference>
<evidence type="ECO:0000256" key="1">
    <source>
        <dbReference type="SAM" id="Phobius"/>
    </source>
</evidence>
<organism evidence="3 4">
    <name type="scientific">Spartinivicinus poritis</name>
    <dbReference type="NCBI Taxonomy" id="2994640"/>
    <lineage>
        <taxon>Bacteria</taxon>
        <taxon>Pseudomonadati</taxon>
        <taxon>Pseudomonadota</taxon>
        <taxon>Gammaproteobacteria</taxon>
        <taxon>Oceanospirillales</taxon>
        <taxon>Zooshikellaceae</taxon>
        <taxon>Spartinivicinus</taxon>
    </lineage>
</organism>
<keyword evidence="1" id="KW-1133">Transmembrane helix</keyword>
<keyword evidence="1" id="KW-0812">Transmembrane</keyword>